<gene>
    <name evidence="1" type="ORF">F8237_23875</name>
</gene>
<dbReference type="Proteomes" id="UP000325641">
    <property type="component" value="Chromosome"/>
</dbReference>
<evidence type="ECO:0000313" key="1">
    <source>
        <dbReference type="EMBL" id="QFI75178.1"/>
    </source>
</evidence>
<name>A0A5P6PAU9_9BRAD</name>
<evidence type="ECO:0000313" key="2">
    <source>
        <dbReference type="Proteomes" id="UP000325641"/>
    </source>
</evidence>
<dbReference type="RefSeq" id="WP_151648471.1">
    <property type="nucleotide sequence ID" value="NZ_CP044543.1"/>
</dbReference>
<sequence length="71" mass="7867">MAQKRNAGPMSVQPERCWSAVPVGETAPANKPRLRLKRLSAKRAGLLRQQALRMQRALLAGKSDGRKFSPK</sequence>
<organism evidence="1 2">
    <name type="scientific">Bradyrhizobium betae</name>
    <dbReference type="NCBI Taxonomy" id="244734"/>
    <lineage>
        <taxon>Bacteria</taxon>
        <taxon>Pseudomonadati</taxon>
        <taxon>Pseudomonadota</taxon>
        <taxon>Alphaproteobacteria</taxon>
        <taxon>Hyphomicrobiales</taxon>
        <taxon>Nitrobacteraceae</taxon>
        <taxon>Bradyrhizobium</taxon>
    </lineage>
</organism>
<dbReference type="EMBL" id="CP044543">
    <property type="protein sequence ID" value="QFI75178.1"/>
    <property type="molecule type" value="Genomic_DNA"/>
</dbReference>
<proteinExistence type="predicted"/>
<protein>
    <submittedName>
        <fullName evidence="1">Uncharacterized protein</fullName>
    </submittedName>
</protein>
<dbReference type="AlphaFoldDB" id="A0A5P6PAU9"/>
<reference evidence="2" key="1">
    <citation type="submission" date="2019-10" db="EMBL/GenBank/DDBJ databases">
        <title>Complete Genome Sequence of Bradyrhizobium betae type strain PL7HG1T.</title>
        <authorList>
            <person name="Bromfield E.S.P."/>
            <person name="Cloutier S."/>
        </authorList>
    </citation>
    <scope>NUCLEOTIDE SEQUENCE [LARGE SCALE GENOMIC DNA]</scope>
    <source>
        <strain evidence="2">PL7HG1</strain>
    </source>
</reference>
<dbReference type="KEGG" id="bbet:F8237_23875"/>
<accession>A0A5P6PAU9</accession>